<dbReference type="InterPro" id="IPR037365">
    <property type="entry name" value="Slowmo/Ups"/>
</dbReference>
<dbReference type="PROSITE" id="PS50904">
    <property type="entry name" value="PRELI_MSF1"/>
    <property type="match status" value="1"/>
</dbReference>
<dbReference type="STRING" id="1160509.A0A3N4HG44"/>
<evidence type="ECO:0000259" key="1">
    <source>
        <dbReference type="PROSITE" id="PS50904"/>
    </source>
</evidence>
<accession>A0A3N4HG44</accession>
<evidence type="ECO:0000313" key="3">
    <source>
        <dbReference type="Proteomes" id="UP000275078"/>
    </source>
</evidence>
<proteinExistence type="predicted"/>
<dbReference type="EMBL" id="ML119858">
    <property type="protein sequence ID" value="RPA72527.1"/>
    <property type="molecule type" value="Genomic_DNA"/>
</dbReference>
<dbReference type="PANTHER" id="PTHR11158">
    <property type="entry name" value="MSF1/PX19 RELATED"/>
    <property type="match status" value="1"/>
</dbReference>
<name>A0A3N4HG44_ASCIM</name>
<feature type="domain" description="PRELI/MSF1" evidence="1">
    <location>
        <begin position="2"/>
        <end position="208"/>
    </location>
</feature>
<dbReference type="AlphaFoldDB" id="A0A3N4HG44"/>
<keyword evidence="3" id="KW-1185">Reference proteome</keyword>
<evidence type="ECO:0000313" key="2">
    <source>
        <dbReference type="EMBL" id="RPA72527.1"/>
    </source>
</evidence>
<dbReference type="InterPro" id="IPR006797">
    <property type="entry name" value="PRELI/MSF1_dom"/>
</dbReference>
<organism evidence="2 3">
    <name type="scientific">Ascobolus immersus RN42</name>
    <dbReference type="NCBI Taxonomy" id="1160509"/>
    <lineage>
        <taxon>Eukaryota</taxon>
        <taxon>Fungi</taxon>
        <taxon>Dikarya</taxon>
        <taxon>Ascomycota</taxon>
        <taxon>Pezizomycotina</taxon>
        <taxon>Pezizomycetes</taxon>
        <taxon>Pezizales</taxon>
        <taxon>Ascobolaceae</taxon>
        <taxon>Ascobolus</taxon>
    </lineage>
</organism>
<gene>
    <name evidence="2" type="ORF">BJ508DRAFT_419436</name>
</gene>
<dbReference type="Pfam" id="PF04707">
    <property type="entry name" value="PRELI"/>
    <property type="match status" value="1"/>
</dbReference>
<sequence>MVKFFSSTFTYDYPFATVSLAYHLQLLTRAPASASAAGGPQIITLDTLDTHFDASTKTLRTTRLLLKQSKLPKLLQRFVPGAPESARCYVLETCTVDLHTKTMTTKLRNIDLDGDSTGVGLHEECVYTSAGRKTRVDGEVGFEFNTVDTPVVSKEAKRWGVPKMPSLGLGGVKERGIEMVGITGLKENLFAGRRAMEGVLGSMQRQGLAF</sequence>
<dbReference type="GO" id="GO:0005758">
    <property type="term" value="C:mitochondrial intermembrane space"/>
    <property type="evidence" value="ECO:0007669"/>
    <property type="project" value="InterPro"/>
</dbReference>
<reference evidence="2 3" key="1">
    <citation type="journal article" date="2018" name="Nat. Ecol. Evol.">
        <title>Pezizomycetes genomes reveal the molecular basis of ectomycorrhizal truffle lifestyle.</title>
        <authorList>
            <person name="Murat C."/>
            <person name="Payen T."/>
            <person name="Noel B."/>
            <person name="Kuo A."/>
            <person name="Morin E."/>
            <person name="Chen J."/>
            <person name="Kohler A."/>
            <person name="Krizsan K."/>
            <person name="Balestrini R."/>
            <person name="Da Silva C."/>
            <person name="Montanini B."/>
            <person name="Hainaut M."/>
            <person name="Levati E."/>
            <person name="Barry K.W."/>
            <person name="Belfiori B."/>
            <person name="Cichocki N."/>
            <person name="Clum A."/>
            <person name="Dockter R.B."/>
            <person name="Fauchery L."/>
            <person name="Guy J."/>
            <person name="Iotti M."/>
            <person name="Le Tacon F."/>
            <person name="Lindquist E.A."/>
            <person name="Lipzen A."/>
            <person name="Malagnac F."/>
            <person name="Mello A."/>
            <person name="Molinier V."/>
            <person name="Miyauchi S."/>
            <person name="Poulain J."/>
            <person name="Riccioni C."/>
            <person name="Rubini A."/>
            <person name="Sitrit Y."/>
            <person name="Splivallo R."/>
            <person name="Traeger S."/>
            <person name="Wang M."/>
            <person name="Zifcakova L."/>
            <person name="Wipf D."/>
            <person name="Zambonelli A."/>
            <person name="Paolocci F."/>
            <person name="Nowrousian M."/>
            <person name="Ottonello S."/>
            <person name="Baldrian P."/>
            <person name="Spatafora J.W."/>
            <person name="Henrissat B."/>
            <person name="Nagy L.G."/>
            <person name="Aury J.M."/>
            <person name="Wincker P."/>
            <person name="Grigoriev I.V."/>
            <person name="Bonfante P."/>
            <person name="Martin F.M."/>
        </authorList>
    </citation>
    <scope>NUCLEOTIDE SEQUENCE [LARGE SCALE GENOMIC DNA]</scope>
    <source>
        <strain evidence="2 3">RN42</strain>
    </source>
</reference>
<protein>
    <recommendedName>
        <fullName evidence="1">PRELI/MSF1 domain-containing protein</fullName>
    </recommendedName>
</protein>
<dbReference type="Proteomes" id="UP000275078">
    <property type="component" value="Unassembled WGS sequence"/>
</dbReference>